<evidence type="ECO:0008006" key="3">
    <source>
        <dbReference type="Google" id="ProtNLM"/>
    </source>
</evidence>
<protein>
    <recommendedName>
        <fullName evidence="3">Choline/carnitine acyltransferase domain-containing protein</fullName>
    </recommendedName>
</protein>
<gene>
    <name evidence="1" type="primary">Necator_chrIII.g11692</name>
    <name evidence="1" type="ORF">RB195_010927</name>
</gene>
<name>A0ABR1D047_NECAM</name>
<sequence>MTICTYNACTLASDADIQDLMMQARKFCQNYDVIGMTEKRRRTPLNAVFDTGEELFSGTCDSRGAGWVDVLANTSTAKNIDSFE</sequence>
<keyword evidence="2" id="KW-1185">Reference proteome</keyword>
<reference evidence="1 2" key="1">
    <citation type="submission" date="2023-08" db="EMBL/GenBank/DDBJ databases">
        <title>A Necator americanus chromosomal reference genome.</title>
        <authorList>
            <person name="Ilik V."/>
            <person name="Petrzelkova K.J."/>
            <person name="Pardy F."/>
            <person name="Fuh T."/>
            <person name="Niatou-Singa F.S."/>
            <person name="Gouil Q."/>
            <person name="Baker L."/>
            <person name="Ritchie M.E."/>
            <person name="Jex A.R."/>
            <person name="Gazzola D."/>
            <person name="Li H."/>
            <person name="Toshio Fujiwara R."/>
            <person name="Zhan B."/>
            <person name="Aroian R.V."/>
            <person name="Pafco B."/>
            <person name="Schwarz E.M."/>
        </authorList>
    </citation>
    <scope>NUCLEOTIDE SEQUENCE [LARGE SCALE GENOMIC DNA]</scope>
    <source>
        <strain evidence="1 2">Aroian</strain>
        <tissue evidence="1">Whole animal</tissue>
    </source>
</reference>
<comment type="caution">
    <text evidence="1">The sequence shown here is derived from an EMBL/GenBank/DDBJ whole genome shotgun (WGS) entry which is preliminary data.</text>
</comment>
<proteinExistence type="predicted"/>
<dbReference type="EMBL" id="JAVFWL010000003">
    <property type="protein sequence ID" value="KAK6743927.1"/>
    <property type="molecule type" value="Genomic_DNA"/>
</dbReference>
<dbReference type="Proteomes" id="UP001303046">
    <property type="component" value="Unassembled WGS sequence"/>
</dbReference>
<organism evidence="1 2">
    <name type="scientific">Necator americanus</name>
    <name type="common">Human hookworm</name>
    <dbReference type="NCBI Taxonomy" id="51031"/>
    <lineage>
        <taxon>Eukaryota</taxon>
        <taxon>Metazoa</taxon>
        <taxon>Ecdysozoa</taxon>
        <taxon>Nematoda</taxon>
        <taxon>Chromadorea</taxon>
        <taxon>Rhabditida</taxon>
        <taxon>Rhabditina</taxon>
        <taxon>Rhabditomorpha</taxon>
        <taxon>Strongyloidea</taxon>
        <taxon>Ancylostomatidae</taxon>
        <taxon>Bunostominae</taxon>
        <taxon>Necator</taxon>
    </lineage>
</organism>
<evidence type="ECO:0000313" key="2">
    <source>
        <dbReference type="Proteomes" id="UP001303046"/>
    </source>
</evidence>
<accession>A0ABR1D047</accession>
<evidence type="ECO:0000313" key="1">
    <source>
        <dbReference type="EMBL" id="KAK6743927.1"/>
    </source>
</evidence>